<evidence type="ECO:0000256" key="1">
    <source>
        <dbReference type="SAM" id="MobiDB-lite"/>
    </source>
</evidence>
<sequence>MGTDEVEADERPPSSREVDSSTQTVRIGGDWFLGDKSVWDAAHMALVWLGGAVSTGVVGNAAYDALEGILRRLRRAEPDEQAAIGHADAVSLAQIAVMQRFDELGLQALADGDITGVEARQPYTGRWWVYLSGPRMSIKVDIVGYEPKREALQTTVSLLRHPAIDEARRTAWGTDDALRVAVPADSENTKHIAKPGPDPHPHA</sequence>
<name>A0A3N1GM45_9ACTN</name>
<evidence type="ECO:0000313" key="3">
    <source>
        <dbReference type="EMBL" id="ROP31344.1"/>
    </source>
</evidence>
<feature type="transmembrane region" description="Helical" evidence="2">
    <location>
        <begin position="45"/>
        <end position="66"/>
    </location>
</feature>
<evidence type="ECO:0000313" key="4">
    <source>
        <dbReference type="Proteomes" id="UP000271683"/>
    </source>
</evidence>
<reference evidence="3 4" key="1">
    <citation type="submission" date="2018-11" db="EMBL/GenBank/DDBJ databases">
        <title>Sequencing the genomes of 1000 actinobacteria strains.</title>
        <authorList>
            <person name="Klenk H.-P."/>
        </authorList>
    </citation>
    <scope>NUCLEOTIDE SEQUENCE [LARGE SCALE GENOMIC DNA]</scope>
    <source>
        <strain evidence="3 4">DSM 43634</strain>
    </source>
</reference>
<dbReference type="EMBL" id="RJKL01000001">
    <property type="protein sequence ID" value="ROP31344.1"/>
    <property type="molecule type" value="Genomic_DNA"/>
</dbReference>
<feature type="region of interest" description="Disordered" evidence="1">
    <location>
        <begin position="184"/>
        <end position="203"/>
    </location>
</feature>
<keyword evidence="2" id="KW-0812">Transmembrane</keyword>
<gene>
    <name evidence="3" type="ORF">EDD30_4243</name>
</gene>
<feature type="region of interest" description="Disordered" evidence="1">
    <location>
        <begin position="1"/>
        <end position="21"/>
    </location>
</feature>
<evidence type="ECO:0000256" key="2">
    <source>
        <dbReference type="SAM" id="Phobius"/>
    </source>
</evidence>
<feature type="compositionally biased region" description="Basic and acidic residues" evidence="1">
    <location>
        <begin position="9"/>
        <end position="19"/>
    </location>
</feature>
<dbReference type="AlphaFoldDB" id="A0A3N1GM45"/>
<accession>A0A3N1GM45</accession>
<keyword evidence="2" id="KW-1133">Transmembrane helix</keyword>
<dbReference type="Proteomes" id="UP000271683">
    <property type="component" value="Unassembled WGS sequence"/>
</dbReference>
<dbReference type="RefSeq" id="WP_123678422.1">
    <property type="nucleotide sequence ID" value="NZ_RJKL01000001.1"/>
</dbReference>
<keyword evidence="2" id="KW-0472">Membrane</keyword>
<protein>
    <submittedName>
        <fullName evidence="3">Uncharacterized protein</fullName>
    </submittedName>
</protein>
<comment type="caution">
    <text evidence="3">The sequence shown here is derived from an EMBL/GenBank/DDBJ whole genome shotgun (WGS) entry which is preliminary data.</text>
</comment>
<organism evidence="3 4">
    <name type="scientific">Couchioplanes caeruleus</name>
    <dbReference type="NCBI Taxonomy" id="56438"/>
    <lineage>
        <taxon>Bacteria</taxon>
        <taxon>Bacillati</taxon>
        <taxon>Actinomycetota</taxon>
        <taxon>Actinomycetes</taxon>
        <taxon>Micromonosporales</taxon>
        <taxon>Micromonosporaceae</taxon>
        <taxon>Couchioplanes</taxon>
    </lineage>
</organism>
<proteinExistence type="predicted"/>